<keyword evidence="3" id="KW-1185">Reference proteome</keyword>
<proteinExistence type="predicted"/>
<dbReference type="GeneID" id="97986857"/>
<keyword evidence="2" id="KW-0413">Isomerase</keyword>
<dbReference type="Pfam" id="PF01261">
    <property type="entry name" value="AP_endonuc_2"/>
    <property type="match status" value="1"/>
</dbReference>
<protein>
    <submittedName>
        <fullName evidence="2">Sugar phosphate isomerase/epimerase</fullName>
    </submittedName>
</protein>
<dbReference type="InterPro" id="IPR050312">
    <property type="entry name" value="IolE/XylAMocC-like"/>
</dbReference>
<dbReference type="InterPro" id="IPR036237">
    <property type="entry name" value="Xyl_isomerase-like_sf"/>
</dbReference>
<sequence>MELGINTDYEAEYVKIEEIEESIRRIAGAGFSHMHWCYEWDGDYIYSRSEMEQIRGWMDKYGLKAKSLHSSKGSRGVGNGRMDVHYRKDYTSTIEYNRVAGVELIKNRVELAHILGTTEIVLHMYLPYLDFEEKPETKEIFYGQAYKSLDELQPFCLEKKVRICIENLYEAPGEMQLEQFDRLFARYPAEFLGLCLDTGHANLVWGNEFITKFADRFKDRLYSVHIHDNFGWGEGKGHGDAHMLPGECGIDWKALMAVLNQSAYEKPWVMEVVKPSGEDTTDYLKRAYEAGKKVLA</sequence>
<dbReference type="AlphaFoldDB" id="A0A3E3I7X9"/>
<name>A0A3E3I7X9_9FIRM</name>
<reference evidence="2" key="1">
    <citation type="submission" date="2018-08" db="EMBL/GenBank/DDBJ databases">
        <title>A genome reference for cultivated species of the human gut microbiota.</title>
        <authorList>
            <person name="Zou Y."/>
            <person name="Xue W."/>
            <person name="Luo G."/>
        </authorList>
    </citation>
    <scope>NUCLEOTIDE SEQUENCE [LARGE SCALE GENOMIC DNA]</scope>
    <source>
        <strain evidence="2">TF05-5AC</strain>
    </source>
</reference>
<evidence type="ECO:0000313" key="2">
    <source>
        <dbReference type="EMBL" id="RGE62561.1"/>
    </source>
</evidence>
<dbReference type="EMBL" id="QVLV01000004">
    <property type="protein sequence ID" value="RGE62561.1"/>
    <property type="molecule type" value="Genomic_DNA"/>
</dbReference>
<dbReference type="Gene3D" id="3.20.20.150">
    <property type="entry name" value="Divalent-metal-dependent TIM barrel enzymes"/>
    <property type="match status" value="1"/>
</dbReference>
<gene>
    <name evidence="2" type="ORF">DXC51_08185</name>
</gene>
<dbReference type="Proteomes" id="UP000260812">
    <property type="component" value="Unassembled WGS sequence"/>
</dbReference>
<accession>A0A3E3I7X9</accession>
<dbReference type="PANTHER" id="PTHR12110">
    <property type="entry name" value="HYDROXYPYRUVATE ISOMERASE"/>
    <property type="match status" value="1"/>
</dbReference>
<dbReference type="InterPro" id="IPR013022">
    <property type="entry name" value="Xyl_isomerase-like_TIM-brl"/>
</dbReference>
<evidence type="ECO:0000259" key="1">
    <source>
        <dbReference type="Pfam" id="PF01261"/>
    </source>
</evidence>
<dbReference type="SUPFAM" id="SSF51658">
    <property type="entry name" value="Xylose isomerase-like"/>
    <property type="match status" value="1"/>
</dbReference>
<dbReference type="RefSeq" id="WP_117544269.1">
    <property type="nucleotide sequence ID" value="NZ_JBKUNB010000037.1"/>
</dbReference>
<comment type="caution">
    <text evidence="2">The sequence shown here is derived from an EMBL/GenBank/DDBJ whole genome shotgun (WGS) entry which is preliminary data.</text>
</comment>
<feature type="domain" description="Xylose isomerase-like TIM barrel" evidence="1">
    <location>
        <begin position="25"/>
        <end position="279"/>
    </location>
</feature>
<dbReference type="GO" id="GO:0016853">
    <property type="term" value="F:isomerase activity"/>
    <property type="evidence" value="ECO:0007669"/>
    <property type="project" value="UniProtKB-KW"/>
</dbReference>
<evidence type="ECO:0000313" key="3">
    <source>
        <dbReference type="Proteomes" id="UP000260812"/>
    </source>
</evidence>
<organism evidence="2 3">
    <name type="scientific">Eisenbergiella massiliensis</name>
    <dbReference type="NCBI Taxonomy" id="1720294"/>
    <lineage>
        <taxon>Bacteria</taxon>
        <taxon>Bacillati</taxon>
        <taxon>Bacillota</taxon>
        <taxon>Clostridia</taxon>
        <taxon>Lachnospirales</taxon>
        <taxon>Lachnospiraceae</taxon>
        <taxon>Eisenbergiella</taxon>
    </lineage>
</organism>